<protein>
    <submittedName>
        <fullName evidence="2">Uncharacterized protein</fullName>
    </submittedName>
</protein>
<reference evidence="2" key="2">
    <citation type="submission" date="2022-06" db="UniProtKB">
        <authorList>
            <consortium name="EnsemblMetazoa"/>
        </authorList>
    </citation>
    <scope>IDENTIFICATION</scope>
    <source>
        <strain evidence="2">PS312</strain>
    </source>
</reference>
<evidence type="ECO:0000256" key="1">
    <source>
        <dbReference type="SAM" id="MobiDB-lite"/>
    </source>
</evidence>
<accession>A0A2A6CVT2</accession>
<feature type="compositionally biased region" description="Basic residues" evidence="1">
    <location>
        <begin position="16"/>
        <end position="26"/>
    </location>
</feature>
<dbReference type="Proteomes" id="UP000005239">
    <property type="component" value="Unassembled WGS sequence"/>
</dbReference>
<evidence type="ECO:0000313" key="2">
    <source>
        <dbReference type="EnsemblMetazoa" id="PPA36206.1"/>
    </source>
</evidence>
<keyword evidence="3" id="KW-1185">Reference proteome</keyword>
<dbReference type="AlphaFoldDB" id="A0A2A6CVT2"/>
<dbReference type="EnsemblMetazoa" id="PPA36206.1">
    <property type="protein sequence ID" value="PPA36206.1"/>
    <property type="gene ID" value="WBGene00274575"/>
</dbReference>
<feature type="compositionally biased region" description="Polar residues" evidence="1">
    <location>
        <begin position="27"/>
        <end position="39"/>
    </location>
</feature>
<accession>A0A8R1YTR6</accession>
<organism evidence="2 3">
    <name type="scientific">Pristionchus pacificus</name>
    <name type="common">Parasitic nematode worm</name>
    <dbReference type="NCBI Taxonomy" id="54126"/>
    <lineage>
        <taxon>Eukaryota</taxon>
        <taxon>Metazoa</taxon>
        <taxon>Ecdysozoa</taxon>
        <taxon>Nematoda</taxon>
        <taxon>Chromadorea</taxon>
        <taxon>Rhabditida</taxon>
        <taxon>Rhabditina</taxon>
        <taxon>Diplogasteromorpha</taxon>
        <taxon>Diplogasteroidea</taxon>
        <taxon>Neodiplogasteridae</taxon>
        <taxon>Pristionchus</taxon>
    </lineage>
</organism>
<sequence length="39" mass="4581">MDLLVWSKRLLMTAKKSPKKEKRRSKCQYSSLRGGSRVQ</sequence>
<gene>
    <name evidence="2" type="primary">WBGene00274575</name>
</gene>
<reference evidence="3" key="1">
    <citation type="journal article" date="2008" name="Nat. Genet.">
        <title>The Pristionchus pacificus genome provides a unique perspective on nematode lifestyle and parasitism.</title>
        <authorList>
            <person name="Dieterich C."/>
            <person name="Clifton S.W."/>
            <person name="Schuster L.N."/>
            <person name="Chinwalla A."/>
            <person name="Delehaunty K."/>
            <person name="Dinkelacker I."/>
            <person name="Fulton L."/>
            <person name="Fulton R."/>
            <person name="Godfrey J."/>
            <person name="Minx P."/>
            <person name="Mitreva M."/>
            <person name="Roeseler W."/>
            <person name="Tian H."/>
            <person name="Witte H."/>
            <person name="Yang S.P."/>
            <person name="Wilson R.K."/>
            <person name="Sommer R.J."/>
        </authorList>
    </citation>
    <scope>NUCLEOTIDE SEQUENCE [LARGE SCALE GENOMIC DNA]</scope>
    <source>
        <strain evidence="3">PS312</strain>
    </source>
</reference>
<name>A0A2A6CVT2_PRIPA</name>
<proteinExistence type="predicted"/>
<evidence type="ECO:0000313" key="3">
    <source>
        <dbReference type="Proteomes" id="UP000005239"/>
    </source>
</evidence>
<feature type="region of interest" description="Disordered" evidence="1">
    <location>
        <begin position="15"/>
        <end position="39"/>
    </location>
</feature>